<keyword evidence="1" id="KW-0812">Transmembrane</keyword>
<organism evidence="2">
    <name type="scientific">Salmonella enterica</name>
    <name type="common">Salmonella choleraesuis</name>
    <dbReference type="NCBI Taxonomy" id="28901"/>
    <lineage>
        <taxon>Bacteria</taxon>
        <taxon>Pseudomonadati</taxon>
        <taxon>Pseudomonadota</taxon>
        <taxon>Gammaproteobacteria</taxon>
        <taxon>Enterobacterales</taxon>
        <taxon>Enterobacteriaceae</taxon>
        <taxon>Salmonella</taxon>
    </lineage>
</organism>
<evidence type="ECO:0000313" key="2">
    <source>
        <dbReference type="EMBL" id="EBO4818834.1"/>
    </source>
</evidence>
<sequence>MMVDMSDLLIHIDDLLRSGGGGVFLIIFSGFIFAVISTAILAISVVKCMLGVYRLLKRVTFRNGNKKVD</sequence>
<dbReference type="EMBL" id="AAGIQQ010000035">
    <property type="protein sequence ID" value="EBO4818834.1"/>
    <property type="molecule type" value="Genomic_DNA"/>
</dbReference>
<proteinExistence type="predicted"/>
<comment type="caution">
    <text evidence="2">The sequence shown here is derived from an EMBL/GenBank/DDBJ whole genome shotgun (WGS) entry which is preliminary data.</text>
</comment>
<accession>A0A5U0Q709</accession>
<reference evidence="2" key="1">
    <citation type="submission" date="2018-06" db="EMBL/GenBank/DDBJ databases">
        <authorList>
            <consortium name="PulseNet: The National Subtyping Network for Foodborne Disease Surveillance"/>
            <person name="Tarr C.L."/>
            <person name="Trees E."/>
            <person name="Katz L.S."/>
            <person name="Carleton-Romer H.A."/>
            <person name="Stroika S."/>
            <person name="Kucerova Z."/>
            <person name="Roache K.F."/>
            <person name="Sabol A.L."/>
            <person name="Besser J."/>
            <person name="Gerner-Smidt P."/>
        </authorList>
    </citation>
    <scope>NUCLEOTIDE SEQUENCE</scope>
    <source>
        <strain evidence="2">PNUSAS043090</strain>
    </source>
</reference>
<dbReference type="AlphaFoldDB" id="A0A5U0Q709"/>
<keyword evidence="1" id="KW-0472">Membrane</keyword>
<protein>
    <submittedName>
        <fullName evidence="2">Uncharacterized protein</fullName>
    </submittedName>
</protein>
<feature type="transmembrane region" description="Helical" evidence="1">
    <location>
        <begin position="23"/>
        <end position="56"/>
    </location>
</feature>
<evidence type="ECO:0000256" key="1">
    <source>
        <dbReference type="SAM" id="Phobius"/>
    </source>
</evidence>
<name>A0A5U0Q709_SALER</name>
<gene>
    <name evidence="2" type="ORF">DOF42_21405</name>
</gene>
<keyword evidence="1" id="KW-1133">Transmembrane helix</keyword>